<dbReference type="CDD" id="cd00093">
    <property type="entry name" value="HTH_XRE"/>
    <property type="match status" value="1"/>
</dbReference>
<evidence type="ECO:0000313" key="3">
    <source>
        <dbReference type="EMBL" id="BCI60174.1"/>
    </source>
</evidence>
<dbReference type="Pfam" id="PF01381">
    <property type="entry name" value="HTH_3"/>
    <property type="match status" value="1"/>
</dbReference>
<proteinExistence type="predicted"/>
<dbReference type="Gene3D" id="1.10.260.40">
    <property type="entry name" value="lambda repressor-like DNA-binding domains"/>
    <property type="match status" value="1"/>
</dbReference>
<dbReference type="CDD" id="cd02209">
    <property type="entry name" value="cupin_XRE_C"/>
    <property type="match status" value="1"/>
</dbReference>
<dbReference type="GO" id="GO:0005829">
    <property type="term" value="C:cytosol"/>
    <property type="evidence" value="ECO:0007669"/>
    <property type="project" value="TreeGrafter"/>
</dbReference>
<protein>
    <submittedName>
        <fullName evidence="3">DNA-binding protein</fullName>
    </submittedName>
</protein>
<dbReference type="KEGG" id="sman:C12CBH8_08130"/>
<dbReference type="GO" id="GO:0003677">
    <property type="term" value="F:DNA binding"/>
    <property type="evidence" value="ECO:0007669"/>
    <property type="project" value="UniProtKB-KW"/>
</dbReference>
<dbReference type="GO" id="GO:0003700">
    <property type="term" value="F:DNA-binding transcription factor activity"/>
    <property type="evidence" value="ECO:0007669"/>
    <property type="project" value="TreeGrafter"/>
</dbReference>
<organism evidence="3 4">
    <name type="scientific">Solibaculum mannosilyticum</name>
    <dbReference type="NCBI Taxonomy" id="2780922"/>
    <lineage>
        <taxon>Bacteria</taxon>
        <taxon>Bacillati</taxon>
        <taxon>Bacillota</taxon>
        <taxon>Clostridia</taxon>
        <taxon>Eubacteriales</taxon>
        <taxon>Oscillospiraceae</taxon>
        <taxon>Solibaculum</taxon>
    </lineage>
</organism>
<evidence type="ECO:0000259" key="2">
    <source>
        <dbReference type="PROSITE" id="PS50943"/>
    </source>
</evidence>
<dbReference type="InterPro" id="IPR014710">
    <property type="entry name" value="RmlC-like_jellyroll"/>
</dbReference>
<dbReference type="SUPFAM" id="SSF47413">
    <property type="entry name" value="lambda repressor-like DNA-binding domains"/>
    <property type="match status" value="1"/>
</dbReference>
<sequence length="197" mass="22313">METKITEIAERVRALRDIMDISQEEMAQVCGLSLEEYQKREEGKVDFSVTFLYNCAGRFGVDLMELMTGETPRLKKYSLVRKGKGLDVKRRESFVYEHMAYSFANKTAEPFYVEAPYLEEEQKKPIQLSTHEGQEFDYILEGQLKVSVDGHTEIMGPGDAIYYDSGTPHGMIAVGGQKCVFLAVVIKNPEGKESETC</sequence>
<evidence type="ECO:0000313" key="4">
    <source>
        <dbReference type="Proteomes" id="UP000593890"/>
    </source>
</evidence>
<dbReference type="InterPro" id="IPR013096">
    <property type="entry name" value="Cupin_2"/>
</dbReference>
<gene>
    <name evidence="3" type="ORF">C12CBH8_08130</name>
</gene>
<feature type="domain" description="HTH cro/C1-type" evidence="2">
    <location>
        <begin position="12"/>
        <end position="66"/>
    </location>
</feature>
<name>A0A7I8D692_9FIRM</name>
<keyword evidence="4" id="KW-1185">Reference proteome</keyword>
<evidence type="ECO:0000256" key="1">
    <source>
        <dbReference type="ARBA" id="ARBA00023125"/>
    </source>
</evidence>
<reference evidence="4" key="1">
    <citation type="submission" date="2020-07" db="EMBL/GenBank/DDBJ databases">
        <title>Complete genome sequencing of Clostridia bacterium strain 12CBH8.</title>
        <authorList>
            <person name="Sakamoto M."/>
            <person name="Murakami T."/>
            <person name="Mori H."/>
        </authorList>
    </citation>
    <scope>NUCLEOTIDE SEQUENCE [LARGE SCALE GENOMIC DNA]</scope>
    <source>
        <strain evidence="4">12CBH8</strain>
    </source>
</reference>
<keyword evidence="1 3" id="KW-0238">DNA-binding</keyword>
<dbReference type="SUPFAM" id="SSF51182">
    <property type="entry name" value="RmlC-like cupins"/>
    <property type="match status" value="1"/>
</dbReference>
<dbReference type="PANTHER" id="PTHR46797">
    <property type="entry name" value="HTH-TYPE TRANSCRIPTIONAL REGULATOR"/>
    <property type="match status" value="1"/>
</dbReference>
<dbReference type="InterPro" id="IPR010982">
    <property type="entry name" value="Lambda_DNA-bd_dom_sf"/>
</dbReference>
<dbReference type="RefSeq" id="WP_090267392.1">
    <property type="nucleotide sequence ID" value="NZ_AP023321.1"/>
</dbReference>
<dbReference type="Pfam" id="PF07883">
    <property type="entry name" value="Cupin_2"/>
    <property type="match status" value="1"/>
</dbReference>
<dbReference type="AlphaFoldDB" id="A0A7I8D692"/>
<dbReference type="InterPro" id="IPR001387">
    <property type="entry name" value="Cro/C1-type_HTH"/>
</dbReference>
<dbReference type="Proteomes" id="UP000593890">
    <property type="component" value="Chromosome"/>
</dbReference>
<dbReference type="Gene3D" id="2.60.120.10">
    <property type="entry name" value="Jelly Rolls"/>
    <property type="match status" value="1"/>
</dbReference>
<dbReference type="PANTHER" id="PTHR46797:SF19">
    <property type="entry name" value="BLL2473 PROTEIN"/>
    <property type="match status" value="1"/>
</dbReference>
<dbReference type="EMBL" id="AP023321">
    <property type="protein sequence ID" value="BCI60174.1"/>
    <property type="molecule type" value="Genomic_DNA"/>
</dbReference>
<accession>A0A7I8D692</accession>
<dbReference type="PROSITE" id="PS50943">
    <property type="entry name" value="HTH_CROC1"/>
    <property type="match status" value="1"/>
</dbReference>
<dbReference type="SMART" id="SM00530">
    <property type="entry name" value="HTH_XRE"/>
    <property type="match status" value="1"/>
</dbReference>
<dbReference type="InterPro" id="IPR011051">
    <property type="entry name" value="RmlC_Cupin_sf"/>
</dbReference>
<dbReference type="InterPro" id="IPR050807">
    <property type="entry name" value="TransReg_Diox_bact_type"/>
</dbReference>